<dbReference type="PANTHER" id="PTHR21610:SF9">
    <property type="entry name" value="VON WILLEBRAND FACTOR A DOMAIN-CONTAINING PROTEIN 8"/>
    <property type="match status" value="1"/>
</dbReference>
<dbReference type="GO" id="GO:0032991">
    <property type="term" value="C:protein-containing complex"/>
    <property type="evidence" value="ECO:0007669"/>
    <property type="project" value="UniProtKB-ARBA"/>
</dbReference>
<dbReference type="Pfam" id="PF07728">
    <property type="entry name" value="AAA_5"/>
    <property type="match status" value="2"/>
</dbReference>
<dbReference type="GO" id="GO:0005524">
    <property type="term" value="F:ATP binding"/>
    <property type="evidence" value="ECO:0007669"/>
    <property type="project" value="InterPro"/>
</dbReference>
<dbReference type="GO" id="GO:0005737">
    <property type="term" value="C:cytoplasm"/>
    <property type="evidence" value="ECO:0007669"/>
    <property type="project" value="TreeGrafter"/>
</dbReference>
<feature type="region of interest" description="Disordered" evidence="1">
    <location>
        <begin position="1297"/>
        <end position="1332"/>
    </location>
</feature>
<evidence type="ECO:0000256" key="1">
    <source>
        <dbReference type="SAM" id="MobiDB-lite"/>
    </source>
</evidence>
<dbReference type="SUPFAM" id="SSF53300">
    <property type="entry name" value="vWA-like"/>
    <property type="match status" value="1"/>
</dbReference>
<dbReference type="Gene3D" id="3.40.50.300">
    <property type="entry name" value="P-loop containing nucleotide triphosphate hydrolases"/>
    <property type="match status" value="2"/>
</dbReference>
<dbReference type="InterPro" id="IPR036465">
    <property type="entry name" value="vWFA_dom_sf"/>
</dbReference>
<accession>A0AAW2HQA5</accession>
<comment type="caution">
    <text evidence="3">The sequence shown here is derived from an EMBL/GenBank/DDBJ whole genome shotgun (WGS) entry which is preliminary data.</text>
</comment>
<evidence type="ECO:0000313" key="3">
    <source>
        <dbReference type="EMBL" id="KAL0271600.1"/>
    </source>
</evidence>
<dbReference type="InterPro" id="IPR039891">
    <property type="entry name" value="VWA8"/>
</dbReference>
<evidence type="ECO:0000259" key="2">
    <source>
        <dbReference type="PROSITE" id="PS50234"/>
    </source>
</evidence>
<sequence length="1657" mass="185492">MHLEDGRFLVPASRYDKLLKDHSQEELDRWNLVRVSEDFRVIALGLPIPKYAGNPLDPPLRSRFQARNVSHRNYEEQLAALKSMAPNADPSKLSQVLSCSYALVSDEAISLGLPDFPVDNISLTGEIFNRFPDITPFSVINRLYPYKSFLVRESLEAVENTYKTFQIPTSGLDPRSKVEEVRTVSGSGLADCAVSYGQSSSRVRVPCGSLESGEANSDYIQTDYQESLVVDLLQSHLVSDFCLIGPKGCGKSATVLRLANLLKYEVEQIVLYQDITSRDLLQQRNTLPNGDTVWQNSPLIQAALEGKMAILDGIDRVHSSILSVIHRLVQDREVQLYDGKRLIRHDRYDGIKEKYGLSDEDMLKSGTLRIHPSFRIVALAEPAKQGASRGNWLTAEMISLFLFHEMRPLSSAEENKIILKLYGVVNVGMDRILKLASFLRNSEDPILASLSTSFSTRQLLRIAKRMEKFPMDNAVETIHKASLARFLPPLAKEALDKALEVHGITGPKISEDPNIKCRVDADKVTIGKTTVSRYVTETKTKVPDIAFYDVPQHLMLMEWLLQDFTLGEHLLLVGNQGVGKNKIADRLLQLLNRPREYIQLHRDTTVQTLTLQPTVKDGIVTFEDSPLVQAVKQGHVLVVDEADKAPTHVTCILKTLVERGEMALSDGRKIVPKGHAKAGDKDIIEVHPDFRMIVLANRPGFPFLGNDFFGALGDLFSSHVVDNPDPESEVSLLKYYGPDVPEATIMKLVKAFGELRNMSDKGLVQYPYSTREVVNIVKHLQKFPKEGLGTVVQNVFDFDEYSSSALETVIPILQKHGIPVGAHLQNVFLSKDIELPPKEKVGHWTFDAAAGSSIPVEIKSIKLSSPVDLFVKNTTADIVQTRSAKFTELVSFWSLEMAENDLVLALAVTKGKDNSKDLIHVLTSNPIRLHVASPISTQINIYTIERFIPVSDYDRRFKFTVTPLAAPMDNHVLIHEGNSNSLSLVNVKRGTLQTVNLASLSEKMMGKIKRTTIGEFRINSQLSEKNALILYGMRQGRMIVLDLNQMNSYNMEMPFKITSVQVVSENKWFIQDLENKKYILEKKSPEDPVPSVLVPIIETVDKDLNIGLATLSSTYDLDPSTLTSLVGETISSPNRLLLSDKCYASLIVGFPELDRSENQVYSWFRSNRERGLKGKSIILKDLNKIVTPVSIVTPPESVTQSAGGLSGFLEVVDLKRNSLRYIRVPKSNDKRWYIDSFELGLFAAERSDSGIVTVDRQGCLQFFEVGELQLKKSLDEWMKMVGSDREKLQLTIERDSGKDVSMPKHGKVDPFNEPHIGGNTWAGGTGGRDTAGLGGKGGPYRLDSGHDVHQLSELEKSQVPEEVRAAAREMNRRVYKQRLEEIKMSEYDDSLYRSYSDAVAKQVDALRVIISNVQAKSKEREWTRHQTSGDLDDLKLIEGLAGERTIYRRRAEKEPDPGTPLTKPKRLKLIVDVSASMYRFNGYDQRLQRIMEATIMVMEAFQGFESQIKYDIIGHSGETYNLEFVSADSPPANNKERLAVVKLMYAHSQFCLSGDHTLPATIHAIEKISKEDCDEAIVVVMSDANLDHYNISPRRFGQILTSNPDVNGFAIFIGSLGDQAVRLTQNLPAGRAFVCLDLSQIPQILQQIFSYSLLYKS</sequence>
<dbReference type="EMBL" id="JARGDH010000004">
    <property type="protein sequence ID" value="KAL0271600.1"/>
    <property type="molecule type" value="Genomic_DNA"/>
</dbReference>
<dbReference type="SMART" id="SM00327">
    <property type="entry name" value="VWA"/>
    <property type="match status" value="1"/>
</dbReference>
<dbReference type="FunFam" id="3.40.50.300:FF:000663">
    <property type="entry name" value="von Willebrand factor A domain containing 8"/>
    <property type="match status" value="1"/>
</dbReference>
<dbReference type="SMART" id="SM00382">
    <property type="entry name" value="AAA"/>
    <property type="match status" value="2"/>
</dbReference>
<feature type="compositionally biased region" description="Gly residues" evidence="1">
    <location>
        <begin position="1320"/>
        <end position="1332"/>
    </location>
</feature>
<dbReference type="GO" id="GO:0016887">
    <property type="term" value="F:ATP hydrolysis activity"/>
    <property type="evidence" value="ECO:0007669"/>
    <property type="project" value="InterPro"/>
</dbReference>
<dbReference type="InterPro" id="IPR011704">
    <property type="entry name" value="ATPase_dyneun-rel_AAA"/>
</dbReference>
<dbReference type="InterPro" id="IPR003593">
    <property type="entry name" value="AAA+_ATPase"/>
</dbReference>
<dbReference type="PANTHER" id="PTHR21610">
    <property type="entry name" value="VON WILLEBRAND FACTOR A DOMAIN-CONTAINING PROTEIN 8"/>
    <property type="match status" value="1"/>
</dbReference>
<gene>
    <name evidence="3" type="ORF">PYX00_008644</name>
</gene>
<dbReference type="SUPFAM" id="SSF52540">
    <property type="entry name" value="P-loop containing nucleoside triphosphate hydrolases"/>
    <property type="match status" value="2"/>
</dbReference>
<name>A0AAW2HQA5_9NEOP</name>
<dbReference type="InterPro" id="IPR027417">
    <property type="entry name" value="P-loop_NTPase"/>
</dbReference>
<reference evidence="3" key="1">
    <citation type="journal article" date="2024" name="Gigascience">
        <title>Chromosome-level genome of the poultry shaft louse Menopon gallinae provides insight into the host-switching and adaptive evolution of parasitic lice.</title>
        <authorList>
            <person name="Xu Y."/>
            <person name="Ma L."/>
            <person name="Liu S."/>
            <person name="Liang Y."/>
            <person name="Liu Q."/>
            <person name="He Z."/>
            <person name="Tian L."/>
            <person name="Duan Y."/>
            <person name="Cai W."/>
            <person name="Li H."/>
            <person name="Song F."/>
        </authorList>
    </citation>
    <scope>NUCLEOTIDE SEQUENCE</scope>
    <source>
        <strain evidence="3">Cailab_2023a</strain>
    </source>
</reference>
<organism evidence="3">
    <name type="scientific">Menopon gallinae</name>
    <name type="common">poultry shaft louse</name>
    <dbReference type="NCBI Taxonomy" id="328185"/>
    <lineage>
        <taxon>Eukaryota</taxon>
        <taxon>Metazoa</taxon>
        <taxon>Ecdysozoa</taxon>
        <taxon>Arthropoda</taxon>
        <taxon>Hexapoda</taxon>
        <taxon>Insecta</taxon>
        <taxon>Pterygota</taxon>
        <taxon>Neoptera</taxon>
        <taxon>Paraneoptera</taxon>
        <taxon>Psocodea</taxon>
        <taxon>Troctomorpha</taxon>
        <taxon>Phthiraptera</taxon>
        <taxon>Amblycera</taxon>
        <taxon>Menoponidae</taxon>
        <taxon>Menopon</taxon>
    </lineage>
</organism>
<proteinExistence type="predicted"/>
<dbReference type="PROSITE" id="PS50234">
    <property type="entry name" value="VWFA"/>
    <property type="match status" value="1"/>
</dbReference>
<feature type="compositionally biased region" description="Basic and acidic residues" evidence="1">
    <location>
        <begin position="1297"/>
        <end position="1312"/>
    </location>
</feature>
<feature type="domain" description="VWFA" evidence="2">
    <location>
        <begin position="1466"/>
        <end position="1648"/>
    </location>
</feature>
<protein>
    <recommendedName>
        <fullName evidence="2">VWFA domain-containing protein</fullName>
    </recommendedName>
</protein>
<dbReference type="InterPro" id="IPR002035">
    <property type="entry name" value="VWF_A"/>
</dbReference>